<keyword evidence="1" id="KW-0472">Membrane</keyword>
<accession>A0A1I6T7T9</accession>
<gene>
    <name evidence="2" type="ORF">SAMN04487906_1900</name>
</gene>
<dbReference type="OrthoDB" id="1113889at2"/>
<evidence type="ECO:0000313" key="2">
    <source>
        <dbReference type="EMBL" id="SFS85203.1"/>
    </source>
</evidence>
<protein>
    <submittedName>
        <fullName evidence="2">Uncharacterized protein</fullName>
    </submittedName>
</protein>
<dbReference type="AlphaFoldDB" id="A0A1I6T7T9"/>
<dbReference type="EMBL" id="FPAG01000005">
    <property type="protein sequence ID" value="SFS85203.1"/>
    <property type="molecule type" value="Genomic_DNA"/>
</dbReference>
<organism evidence="2 3">
    <name type="scientific">Zhouia amylolytica</name>
    <dbReference type="NCBI Taxonomy" id="376730"/>
    <lineage>
        <taxon>Bacteria</taxon>
        <taxon>Pseudomonadati</taxon>
        <taxon>Bacteroidota</taxon>
        <taxon>Flavobacteriia</taxon>
        <taxon>Flavobacteriales</taxon>
        <taxon>Flavobacteriaceae</taxon>
        <taxon>Zhouia</taxon>
    </lineage>
</organism>
<proteinExistence type="predicted"/>
<evidence type="ECO:0000313" key="3">
    <source>
        <dbReference type="Proteomes" id="UP000183209"/>
    </source>
</evidence>
<reference evidence="2 3" key="1">
    <citation type="submission" date="2016-10" db="EMBL/GenBank/DDBJ databases">
        <authorList>
            <person name="de Groot N.N."/>
        </authorList>
    </citation>
    <scope>NUCLEOTIDE SEQUENCE [LARGE SCALE GENOMIC DNA]</scope>
    <source>
        <strain evidence="2 3">CGMCC 1.6114</strain>
    </source>
</reference>
<name>A0A1I6T7T9_9FLAO</name>
<dbReference type="RefSeq" id="WP_139226684.1">
    <property type="nucleotide sequence ID" value="NZ_FPAG01000005.1"/>
</dbReference>
<feature type="transmembrane region" description="Helical" evidence="1">
    <location>
        <begin position="7"/>
        <end position="25"/>
    </location>
</feature>
<dbReference type="InterPro" id="IPR046713">
    <property type="entry name" value="DUF6786"/>
</dbReference>
<keyword evidence="1" id="KW-1133">Transmembrane helix</keyword>
<sequence>MKRQRSFYLSIIVVFLFNTGCNLFNQNQKAKNSVMEFEKGTFGHDEKFLEKYYQDLIVLNTKDEKAKIIISPELQGRVMTSTLNGNKGYSFGWINYDLISSGKLNEQFNPVGGEERFWLGPEGGQFAYYFPQGKSFTFENWKVPSPIDTEPFEVTGKTSDRVVFQKDFTLVNFSDYVFKIGVKRTIGLLETPEILQRIDLPGLDVQAVGYETENQLTNIGDQPWTRETGMPSVWLLSMMTPSPEVTVVIPVKDNHANKKEDVVNDNYFGKVEDARLKVIGNTIFFKADGSNRGKIGVSPDNATGVMGSYDAINETLTILQIKPPNSNDPYVNSAWEYQKEPFEGDALNSYNDGPLDDGSQMGPFYELESSSPALSLNPGEDYNHIQRIYHFKGGEGALDSISRKVLNVSINAIKKVF</sequence>
<dbReference type="Pfam" id="PF20583">
    <property type="entry name" value="DUF6786"/>
    <property type="match status" value="1"/>
</dbReference>
<evidence type="ECO:0000256" key="1">
    <source>
        <dbReference type="SAM" id="Phobius"/>
    </source>
</evidence>
<dbReference type="Proteomes" id="UP000183209">
    <property type="component" value="Unassembled WGS sequence"/>
</dbReference>
<keyword evidence="1" id="KW-0812">Transmembrane</keyword>